<dbReference type="GO" id="GO:0008270">
    <property type="term" value="F:zinc ion binding"/>
    <property type="evidence" value="ECO:0007669"/>
    <property type="project" value="UniProtKB-KW"/>
</dbReference>
<feature type="domain" description="RING-type" evidence="6">
    <location>
        <begin position="6"/>
        <end position="49"/>
    </location>
</feature>
<dbReference type="InterPro" id="IPR001841">
    <property type="entry name" value="Znf_RING"/>
</dbReference>
<comment type="caution">
    <text evidence="7">The sequence shown here is derived from an EMBL/GenBank/DDBJ whole genome shotgun (WGS) entry which is preliminary data.</text>
</comment>
<evidence type="ECO:0000256" key="3">
    <source>
        <dbReference type="ARBA" id="ARBA00022833"/>
    </source>
</evidence>
<dbReference type="PANTHER" id="PTHR47156">
    <property type="entry name" value="PROTEIN CBG20824"/>
    <property type="match status" value="1"/>
</dbReference>
<dbReference type="EMBL" id="CAXKWB010009927">
    <property type="protein sequence ID" value="CAL4096309.1"/>
    <property type="molecule type" value="Genomic_DNA"/>
</dbReference>
<dbReference type="SUPFAM" id="SSF57845">
    <property type="entry name" value="B-box zinc-binding domain"/>
    <property type="match status" value="1"/>
</dbReference>
<keyword evidence="2 4" id="KW-0863">Zinc-finger</keyword>
<accession>A0AAV2QSD7</accession>
<dbReference type="PANTHER" id="PTHR47156:SF6">
    <property type="entry name" value="C2H2-TYPE DOMAIN-CONTAINING PROTEIN-RELATED"/>
    <property type="match status" value="1"/>
</dbReference>
<dbReference type="InterPro" id="IPR013083">
    <property type="entry name" value="Znf_RING/FYVE/PHD"/>
</dbReference>
<reference evidence="7 8" key="1">
    <citation type="submission" date="2024-05" db="EMBL/GenBank/DDBJ databases">
        <authorList>
            <person name="Wallberg A."/>
        </authorList>
    </citation>
    <scope>NUCLEOTIDE SEQUENCE [LARGE SCALE GENOMIC DNA]</scope>
</reference>
<dbReference type="PROSITE" id="PS00518">
    <property type="entry name" value="ZF_RING_1"/>
    <property type="match status" value="1"/>
</dbReference>
<dbReference type="AlphaFoldDB" id="A0AAV2QSD7"/>
<gene>
    <name evidence="7" type="ORF">MNOR_LOCUS15691</name>
</gene>
<dbReference type="Proteomes" id="UP001497623">
    <property type="component" value="Unassembled WGS sequence"/>
</dbReference>
<protein>
    <recommendedName>
        <fullName evidence="6">RING-type domain-containing protein</fullName>
    </recommendedName>
</protein>
<dbReference type="Gene3D" id="3.30.40.10">
    <property type="entry name" value="Zinc/RING finger domain, C3HC4 (zinc finger)"/>
    <property type="match status" value="1"/>
</dbReference>
<keyword evidence="1" id="KW-0479">Metal-binding</keyword>
<name>A0AAV2QSD7_MEGNR</name>
<dbReference type="InterPro" id="IPR029000">
    <property type="entry name" value="Cyclophilin-like_dom_sf"/>
</dbReference>
<organism evidence="7 8">
    <name type="scientific">Meganyctiphanes norvegica</name>
    <name type="common">Northern krill</name>
    <name type="synonym">Thysanopoda norvegica</name>
    <dbReference type="NCBI Taxonomy" id="48144"/>
    <lineage>
        <taxon>Eukaryota</taxon>
        <taxon>Metazoa</taxon>
        <taxon>Ecdysozoa</taxon>
        <taxon>Arthropoda</taxon>
        <taxon>Crustacea</taxon>
        <taxon>Multicrustacea</taxon>
        <taxon>Malacostraca</taxon>
        <taxon>Eumalacostraca</taxon>
        <taxon>Eucarida</taxon>
        <taxon>Euphausiacea</taxon>
        <taxon>Euphausiidae</taxon>
        <taxon>Meganyctiphanes</taxon>
    </lineage>
</organism>
<evidence type="ECO:0000256" key="5">
    <source>
        <dbReference type="SAM" id="Coils"/>
    </source>
</evidence>
<evidence type="ECO:0000256" key="1">
    <source>
        <dbReference type="ARBA" id="ARBA00022723"/>
    </source>
</evidence>
<keyword evidence="3" id="KW-0862">Zinc</keyword>
<dbReference type="SMART" id="SM00184">
    <property type="entry name" value="RING"/>
    <property type="match status" value="1"/>
</dbReference>
<evidence type="ECO:0000256" key="2">
    <source>
        <dbReference type="ARBA" id="ARBA00022771"/>
    </source>
</evidence>
<dbReference type="InterPro" id="IPR017907">
    <property type="entry name" value="Znf_RING_CS"/>
</dbReference>
<evidence type="ECO:0000256" key="4">
    <source>
        <dbReference type="PROSITE-ProRule" id="PRU00175"/>
    </source>
</evidence>
<dbReference type="Pfam" id="PF00097">
    <property type="entry name" value="zf-C3HC4"/>
    <property type="match status" value="1"/>
</dbReference>
<dbReference type="PROSITE" id="PS50089">
    <property type="entry name" value="ZF_RING_2"/>
    <property type="match status" value="1"/>
</dbReference>
<dbReference type="SUPFAM" id="SSF50891">
    <property type="entry name" value="Cyclophilin-like"/>
    <property type="match status" value="1"/>
</dbReference>
<dbReference type="InterPro" id="IPR018957">
    <property type="entry name" value="Znf_C3HC4_RING-type"/>
</dbReference>
<evidence type="ECO:0000313" key="8">
    <source>
        <dbReference type="Proteomes" id="UP001497623"/>
    </source>
</evidence>
<keyword evidence="8" id="KW-1185">Reference proteome</keyword>
<keyword evidence="5" id="KW-0175">Coiled coil</keyword>
<evidence type="ECO:0000259" key="6">
    <source>
        <dbReference type="PROSITE" id="PS50089"/>
    </source>
</evidence>
<dbReference type="SUPFAM" id="SSF57850">
    <property type="entry name" value="RING/U-box"/>
    <property type="match status" value="1"/>
</dbReference>
<sequence>MEFLECRVCHVPYNEGDHRPRHAPCGHGLCTACIGALIKDGIYECPTCRQKNKVVTADDLQVNYDLIEVIRGFKTKNDPMPKETESIVSGATNEEVCDIHCKALGLWCLKCQYFICEDCVEFHSSLTGCSTAIATNMMEDMKCKPLENIDILLSNFEMNAKYASSNIQEETDERNELLERAKRRTKELQETAVRQEKELLDKAKRERKDLEEEAERLRRELLEKAERQEKELLERAAREKKEILERAERQENELFESAKKHDEKVKKLRIFLDEGKIHKENLLKLKQQLKSANTPSTVKDGIRMVNQRKLMLQNMTVKLLGTNTALELTEALVEYKDRYAEMIIKDEKRHAKVSKHEGKSHLHAFLKQKVSDGCICRPFDHFQKMFPIEAPLVFVDLSLGDTVQGRVYIRLHKEVPNIRENVVQIFTGQRGPSLRGVKFDSCNSDCLATADLPFSEVPVTRDSNGRGIAKRGDVLGYFGHGYLRLIYFQVSASCNYPSDWCVFGHVEADGMDVIQTCYDKYSPNNVTISDCGLVLEQE</sequence>
<feature type="coiled-coil region" evidence="5">
    <location>
        <begin position="167"/>
        <end position="264"/>
    </location>
</feature>
<dbReference type="InterPro" id="IPR052667">
    <property type="entry name" value="E3_ubiquitin-ligase_RING"/>
</dbReference>
<evidence type="ECO:0000313" key="7">
    <source>
        <dbReference type="EMBL" id="CAL4096309.1"/>
    </source>
</evidence>
<proteinExistence type="predicted"/>